<sequence>MRILITGVRGKTGSALADRLAPRDDVELWGGSSDPALVDHDRVVPVELSWDRPEGWARATDGVDAVFVVVPLREDAPDLVASFLATTPASTHVVLLSERDPEQSGSEGWSARVERAVRESGRSWTMVRPGWFMQVLTDPRFFGEQIAEGRFAFPHPDARMAWIDTRDIAEVAELALTDERHVGQTYELSGPEAVPPARTAARLSAALGRTVRYTDPGTEGSLEGLSGFERDLTALTYERVRAGHFALVTDTVSRLTGHPARSLERFVADAA</sequence>
<dbReference type="Pfam" id="PF05368">
    <property type="entry name" value="NmrA"/>
    <property type="match status" value="1"/>
</dbReference>
<dbReference type="InterPro" id="IPR036291">
    <property type="entry name" value="NAD(P)-bd_dom_sf"/>
</dbReference>
<dbReference type="Gene3D" id="3.90.25.10">
    <property type="entry name" value="UDP-galactose 4-epimerase, domain 1"/>
    <property type="match status" value="1"/>
</dbReference>
<proteinExistence type="predicted"/>
<dbReference type="InterPro" id="IPR008030">
    <property type="entry name" value="NmrA-like"/>
</dbReference>
<dbReference type="RefSeq" id="WP_106265724.1">
    <property type="nucleotide sequence ID" value="NZ_PVTX01000002.1"/>
</dbReference>
<dbReference type="PANTHER" id="PTHR43162:SF1">
    <property type="entry name" value="PRESTALK A DIFFERENTIATION PROTEIN A"/>
    <property type="match status" value="1"/>
</dbReference>
<dbReference type="EMBL" id="PVTX01000002">
    <property type="protein sequence ID" value="PRZ08763.1"/>
    <property type="molecule type" value="Genomic_DNA"/>
</dbReference>
<gene>
    <name evidence="2" type="ORF">BCL65_102307</name>
</gene>
<dbReference type="PANTHER" id="PTHR43162">
    <property type="match status" value="1"/>
</dbReference>
<protein>
    <submittedName>
        <fullName evidence="2">Uncharacterized protein YbjT (DUF2867 family)</fullName>
    </submittedName>
</protein>
<comment type="caution">
    <text evidence="2">The sequence shown here is derived from an EMBL/GenBank/DDBJ whole genome shotgun (WGS) entry which is preliminary data.</text>
</comment>
<keyword evidence="3" id="KW-1185">Reference proteome</keyword>
<evidence type="ECO:0000259" key="1">
    <source>
        <dbReference type="Pfam" id="PF05368"/>
    </source>
</evidence>
<feature type="domain" description="NmrA-like" evidence="1">
    <location>
        <begin position="111"/>
        <end position="214"/>
    </location>
</feature>
<name>A0ABX5EJ69_9MICO</name>
<dbReference type="Gene3D" id="3.40.50.720">
    <property type="entry name" value="NAD(P)-binding Rossmann-like Domain"/>
    <property type="match status" value="1"/>
</dbReference>
<dbReference type="SUPFAM" id="SSF51735">
    <property type="entry name" value="NAD(P)-binding Rossmann-fold domains"/>
    <property type="match status" value="1"/>
</dbReference>
<evidence type="ECO:0000313" key="3">
    <source>
        <dbReference type="Proteomes" id="UP000239895"/>
    </source>
</evidence>
<evidence type="ECO:0000313" key="2">
    <source>
        <dbReference type="EMBL" id="PRZ08763.1"/>
    </source>
</evidence>
<dbReference type="Proteomes" id="UP000239895">
    <property type="component" value="Unassembled WGS sequence"/>
</dbReference>
<reference evidence="2 3" key="1">
    <citation type="submission" date="2018-03" db="EMBL/GenBank/DDBJ databases">
        <title>Comparative analysis of microorganisms from saline springs in Andes Mountain Range, Colombia.</title>
        <authorList>
            <person name="Rubin E."/>
        </authorList>
    </citation>
    <scope>NUCLEOTIDE SEQUENCE [LARGE SCALE GENOMIC DNA]</scope>
    <source>
        <strain evidence="2 3">CG 23</strain>
    </source>
</reference>
<accession>A0ABX5EJ69</accession>
<dbReference type="InterPro" id="IPR051604">
    <property type="entry name" value="Ergot_Alk_Oxidoreductase"/>
</dbReference>
<organism evidence="2 3">
    <name type="scientific">Isoptericola halotolerans</name>
    <dbReference type="NCBI Taxonomy" id="300560"/>
    <lineage>
        <taxon>Bacteria</taxon>
        <taxon>Bacillati</taxon>
        <taxon>Actinomycetota</taxon>
        <taxon>Actinomycetes</taxon>
        <taxon>Micrococcales</taxon>
        <taxon>Promicromonosporaceae</taxon>
        <taxon>Isoptericola</taxon>
    </lineage>
</organism>